<dbReference type="STRING" id="53444.AYR59_04215"/>
<dbReference type="GeneID" id="61250086"/>
<dbReference type="GO" id="GO:0042781">
    <property type="term" value="F:3'-tRNA processing endoribonuclease activity"/>
    <property type="evidence" value="ECO:0007669"/>
    <property type="project" value="TreeGrafter"/>
</dbReference>
<gene>
    <name evidence="3" type="ORF">IV52_GL001323</name>
</gene>
<accession>A0A0R2JMF4</accession>
<dbReference type="Proteomes" id="UP000051565">
    <property type="component" value="Unassembled WGS sequence"/>
</dbReference>
<dbReference type="PANTHER" id="PTHR46018:SF4">
    <property type="entry name" value="METALLO-HYDROLASE YHFI-RELATED"/>
    <property type="match status" value="1"/>
</dbReference>
<protein>
    <recommendedName>
        <fullName evidence="2">Metallo-beta-lactamase domain-containing protein</fullName>
    </recommendedName>
</protein>
<evidence type="ECO:0000259" key="2">
    <source>
        <dbReference type="SMART" id="SM00849"/>
    </source>
</evidence>
<dbReference type="InterPro" id="IPR036866">
    <property type="entry name" value="RibonucZ/Hydroxyglut_hydro"/>
</dbReference>
<evidence type="ECO:0000313" key="4">
    <source>
        <dbReference type="Proteomes" id="UP000051565"/>
    </source>
</evidence>
<evidence type="ECO:0000313" key="3">
    <source>
        <dbReference type="EMBL" id="KRN78384.1"/>
    </source>
</evidence>
<dbReference type="RefSeq" id="WP_056997757.1">
    <property type="nucleotide sequence ID" value="NZ_FUXS01000005.1"/>
</dbReference>
<dbReference type="OrthoDB" id="9794898at2"/>
<feature type="domain" description="Metallo-beta-lactamase" evidence="2">
    <location>
        <begin position="18"/>
        <end position="211"/>
    </location>
</feature>
<keyword evidence="4" id="KW-1185">Reference proteome</keyword>
<dbReference type="Gene3D" id="3.60.15.10">
    <property type="entry name" value="Ribonuclease Z/Hydroxyacylglutathione hydrolase-like"/>
    <property type="match status" value="1"/>
</dbReference>
<dbReference type="InterPro" id="IPR001279">
    <property type="entry name" value="Metallo-B-lactamas"/>
</dbReference>
<dbReference type="Pfam" id="PF12706">
    <property type="entry name" value="Lactamase_B_2"/>
    <property type="match status" value="1"/>
</dbReference>
<sequence length="246" mass="27831">MELTVLGFYGGYPYNNIGTSGYLLKTKDFNLLIDCGSGVLMSLENVLDPLKLNAVILSHYHADHIADVGVLQYYWQLHEKRYQTDILPIYGHTLDKVQFDALTWPNATQKVAFDPNKVNNIGPFDISFLKTVHPVPAFAIRIKNRDNGKVLVYTADSRYFEELIDFSQNADLMIADTNFFANKTDQIWHMTTAQVGELAKKAKVKKLLISHLPQVNDFQRLLSETKKAVDGKVDVVLPKVGMKINL</sequence>
<organism evidence="3 4">
    <name type="scientific">Fructilactobacillus lindneri DSM 20690 = JCM 11027</name>
    <dbReference type="NCBI Taxonomy" id="1122148"/>
    <lineage>
        <taxon>Bacteria</taxon>
        <taxon>Bacillati</taxon>
        <taxon>Bacillota</taxon>
        <taxon>Bacilli</taxon>
        <taxon>Lactobacillales</taxon>
        <taxon>Lactobacillaceae</taxon>
        <taxon>Fructilactobacillus</taxon>
    </lineage>
</organism>
<comment type="caution">
    <text evidence="3">The sequence shown here is derived from an EMBL/GenBank/DDBJ whole genome shotgun (WGS) entry which is preliminary data.</text>
</comment>
<dbReference type="CDD" id="cd07716">
    <property type="entry name" value="RNaseZ_short-form-like_MBL-fold"/>
    <property type="match status" value="1"/>
</dbReference>
<dbReference type="SMART" id="SM00849">
    <property type="entry name" value="Lactamase_B"/>
    <property type="match status" value="1"/>
</dbReference>
<keyword evidence="1" id="KW-0862">Zinc</keyword>
<dbReference type="PANTHER" id="PTHR46018">
    <property type="entry name" value="ZINC PHOSPHODIESTERASE ELAC PROTEIN 1"/>
    <property type="match status" value="1"/>
</dbReference>
<dbReference type="SUPFAM" id="SSF56281">
    <property type="entry name" value="Metallo-hydrolase/oxidoreductase"/>
    <property type="match status" value="1"/>
</dbReference>
<dbReference type="EMBL" id="JQBT01000035">
    <property type="protein sequence ID" value="KRN78384.1"/>
    <property type="molecule type" value="Genomic_DNA"/>
</dbReference>
<dbReference type="AlphaFoldDB" id="A0A0R2JMF4"/>
<proteinExistence type="predicted"/>
<evidence type="ECO:0000256" key="1">
    <source>
        <dbReference type="ARBA" id="ARBA00022833"/>
    </source>
</evidence>
<dbReference type="PATRIC" id="fig|1122148.6.peg.1358"/>
<reference evidence="3 4" key="1">
    <citation type="journal article" date="2015" name="Genome Announc.">
        <title>Expanding the biotechnology potential of lactobacilli through comparative genomics of 213 strains and associated genera.</title>
        <authorList>
            <person name="Sun Z."/>
            <person name="Harris H.M."/>
            <person name="McCann A."/>
            <person name="Guo C."/>
            <person name="Argimon S."/>
            <person name="Zhang W."/>
            <person name="Yang X."/>
            <person name="Jeffery I.B."/>
            <person name="Cooney J.C."/>
            <person name="Kagawa T.F."/>
            <person name="Liu W."/>
            <person name="Song Y."/>
            <person name="Salvetti E."/>
            <person name="Wrobel A."/>
            <person name="Rasinkangas P."/>
            <person name="Parkhill J."/>
            <person name="Rea M.C."/>
            <person name="O'Sullivan O."/>
            <person name="Ritari J."/>
            <person name="Douillard F.P."/>
            <person name="Paul Ross R."/>
            <person name="Yang R."/>
            <person name="Briner A.E."/>
            <person name="Felis G.E."/>
            <person name="de Vos W.M."/>
            <person name="Barrangou R."/>
            <person name="Klaenhammer T.R."/>
            <person name="Caufield P.W."/>
            <person name="Cui Y."/>
            <person name="Zhang H."/>
            <person name="O'Toole P.W."/>
        </authorList>
    </citation>
    <scope>NUCLEOTIDE SEQUENCE [LARGE SCALE GENOMIC DNA]</scope>
    <source>
        <strain evidence="3 4">DSM 20690</strain>
    </source>
</reference>
<name>A0A0R2JMF4_9LACO</name>